<protein>
    <submittedName>
        <fullName evidence="3">Uncharacterized protein</fullName>
    </submittedName>
</protein>
<organism evidence="3 4">
    <name type="scientific">Dactylosporangium maewongense</name>
    <dbReference type="NCBI Taxonomy" id="634393"/>
    <lineage>
        <taxon>Bacteria</taxon>
        <taxon>Bacillati</taxon>
        <taxon>Actinomycetota</taxon>
        <taxon>Actinomycetes</taxon>
        <taxon>Micromonosporales</taxon>
        <taxon>Micromonosporaceae</taxon>
        <taxon>Dactylosporangium</taxon>
    </lineage>
</organism>
<keyword evidence="4" id="KW-1185">Reference proteome</keyword>
<feature type="compositionally biased region" description="Low complexity" evidence="1">
    <location>
        <begin position="260"/>
        <end position="279"/>
    </location>
</feature>
<keyword evidence="2" id="KW-1133">Transmembrane helix</keyword>
<feature type="transmembrane region" description="Helical" evidence="2">
    <location>
        <begin position="312"/>
        <end position="332"/>
    </location>
</feature>
<feature type="transmembrane region" description="Helical" evidence="2">
    <location>
        <begin position="430"/>
        <end position="457"/>
    </location>
</feature>
<evidence type="ECO:0000313" key="4">
    <source>
        <dbReference type="Proteomes" id="UP001501470"/>
    </source>
</evidence>
<dbReference type="Pfam" id="PF12679">
    <property type="entry name" value="ABC2_membrane_2"/>
    <property type="match status" value="1"/>
</dbReference>
<feature type="transmembrane region" description="Helical" evidence="2">
    <location>
        <begin position="21"/>
        <end position="41"/>
    </location>
</feature>
<feature type="region of interest" description="Disordered" evidence="1">
    <location>
        <begin position="243"/>
        <end position="287"/>
    </location>
</feature>
<sequence>MSGFARLVHAEWTKFRTVRGWLIGMAAAAAAIVGLGLFPGMEGTCGSGCGLPVGPGGEEVTDVFTFVHRPLAGDGTITVRVASLTGELPPDGPGKEPQPGLVPWAKAGLIVRSGTKQGATYAAVMVTGAHGVRLQHDYVHDRAGKPGAVSESAPRWLRLTRAGDVVTALESADGTSWTGVGTVRLKDLPATAEVGLFVTSPMFVEGIGAAGASSAPSLATAGFDHLTTTGGWQSATWTTERIGGTADEHPIGSGPPPGPAAGDASGGSRAPAGGQAPGAEQTGDGFTVSGSGDIAPAVAGAAGLGTTISQTLVGTFAGLVFVVVVGAMTMTGEYRRGLIRTSLAAAPRRGAALAAKATVLGAVTFVVGVAAAAVVVTIGPGLLRDNGVYVHPVSTATELRVIAGTGALLAVAAVLALAFGVLLRRGTTAVTLAFVATVLPYLLSMTVLPVAAGAWLLRVTPAAAFAIQQSTPQYAQVEGLYTPANGFFPLTPWSGLAVLLAWATVGLAFAAYRFRRRDV</sequence>
<name>A0ABN1ZHZ7_9ACTN</name>
<accession>A0ABN1ZHZ7</accession>
<gene>
    <name evidence="3" type="ORF">GCM10009827_001720</name>
</gene>
<keyword evidence="2" id="KW-0472">Membrane</keyword>
<evidence type="ECO:0000256" key="1">
    <source>
        <dbReference type="SAM" id="MobiDB-lite"/>
    </source>
</evidence>
<dbReference type="EMBL" id="BAAAQD010000001">
    <property type="protein sequence ID" value="GAA1499518.1"/>
    <property type="molecule type" value="Genomic_DNA"/>
</dbReference>
<evidence type="ECO:0000313" key="3">
    <source>
        <dbReference type="EMBL" id="GAA1499518.1"/>
    </source>
</evidence>
<feature type="transmembrane region" description="Helical" evidence="2">
    <location>
        <begin position="353"/>
        <end position="379"/>
    </location>
</feature>
<keyword evidence="2" id="KW-0812">Transmembrane</keyword>
<feature type="transmembrane region" description="Helical" evidence="2">
    <location>
        <begin position="493"/>
        <end position="512"/>
    </location>
</feature>
<evidence type="ECO:0000256" key="2">
    <source>
        <dbReference type="SAM" id="Phobius"/>
    </source>
</evidence>
<dbReference type="Proteomes" id="UP001501470">
    <property type="component" value="Unassembled WGS sequence"/>
</dbReference>
<dbReference type="Gene3D" id="2.60.120.200">
    <property type="match status" value="1"/>
</dbReference>
<proteinExistence type="predicted"/>
<feature type="transmembrane region" description="Helical" evidence="2">
    <location>
        <begin position="399"/>
        <end position="423"/>
    </location>
</feature>
<comment type="caution">
    <text evidence="3">The sequence shown here is derived from an EMBL/GenBank/DDBJ whole genome shotgun (WGS) entry which is preliminary data.</text>
</comment>
<reference evidence="3 4" key="1">
    <citation type="journal article" date="2019" name="Int. J. Syst. Evol. Microbiol.">
        <title>The Global Catalogue of Microorganisms (GCM) 10K type strain sequencing project: providing services to taxonomists for standard genome sequencing and annotation.</title>
        <authorList>
            <consortium name="The Broad Institute Genomics Platform"/>
            <consortium name="The Broad Institute Genome Sequencing Center for Infectious Disease"/>
            <person name="Wu L."/>
            <person name="Ma J."/>
        </authorList>
    </citation>
    <scope>NUCLEOTIDE SEQUENCE [LARGE SCALE GENOMIC DNA]</scope>
    <source>
        <strain evidence="3 4">JCM 15933</strain>
    </source>
</reference>